<evidence type="ECO:0008006" key="4">
    <source>
        <dbReference type="Google" id="ProtNLM"/>
    </source>
</evidence>
<dbReference type="RefSeq" id="WP_342848765.1">
    <property type="nucleotide sequence ID" value="NZ_JBBMQO010000007.1"/>
</dbReference>
<protein>
    <recommendedName>
        <fullName evidence="4">C-type lysozyme inhibitor domain-containing protein</fullName>
    </recommendedName>
</protein>
<sequence length="110" mass="11686">MNRYLYKIMGLSTLIATVALSACSSSGGGGVGNSVQPALAHWRCTGGVTMTVRREGSNLLVSDSRGVETELPADPPGQRERYSKTGYALVFEGRNASWFASGKAPTDCQR</sequence>
<dbReference type="Proteomes" id="UP001477870">
    <property type="component" value="Unassembled WGS sequence"/>
</dbReference>
<feature type="chain" id="PRO_5047300152" description="C-type lysozyme inhibitor domain-containing protein" evidence="1">
    <location>
        <begin position="22"/>
        <end position="110"/>
    </location>
</feature>
<evidence type="ECO:0000313" key="3">
    <source>
        <dbReference type="Proteomes" id="UP001477870"/>
    </source>
</evidence>
<keyword evidence="1" id="KW-0732">Signal</keyword>
<reference evidence="2 3" key="1">
    <citation type="submission" date="2024-03" db="EMBL/GenBank/DDBJ databases">
        <title>Community enrichment and isolation of bacterial strains for fucoidan degradation.</title>
        <authorList>
            <person name="Sichert A."/>
        </authorList>
    </citation>
    <scope>NUCLEOTIDE SEQUENCE [LARGE SCALE GENOMIC DNA]</scope>
    <source>
        <strain evidence="2 3">AS62</strain>
    </source>
</reference>
<evidence type="ECO:0000256" key="1">
    <source>
        <dbReference type="SAM" id="SignalP"/>
    </source>
</evidence>
<feature type="signal peptide" evidence="1">
    <location>
        <begin position="1"/>
        <end position="21"/>
    </location>
</feature>
<name>A0ABU9T9A8_9HYPH</name>
<comment type="caution">
    <text evidence="2">The sequence shown here is derived from an EMBL/GenBank/DDBJ whole genome shotgun (WGS) entry which is preliminary data.</text>
</comment>
<organism evidence="2 3">
    <name type="scientific">Ahrensia kielensis</name>
    <dbReference type="NCBI Taxonomy" id="76980"/>
    <lineage>
        <taxon>Bacteria</taxon>
        <taxon>Pseudomonadati</taxon>
        <taxon>Pseudomonadota</taxon>
        <taxon>Alphaproteobacteria</taxon>
        <taxon>Hyphomicrobiales</taxon>
        <taxon>Ahrensiaceae</taxon>
        <taxon>Ahrensia</taxon>
    </lineage>
</organism>
<dbReference type="EMBL" id="JBBMQO010000007">
    <property type="protein sequence ID" value="MEM5502445.1"/>
    <property type="molecule type" value="Genomic_DNA"/>
</dbReference>
<proteinExistence type="predicted"/>
<evidence type="ECO:0000313" key="2">
    <source>
        <dbReference type="EMBL" id="MEM5502445.1"/>
    </source>
</evidence>
<accession>A0ABU9T9A8</accession>
<keyword evidence="3" id="KW-1185">Reference proteome</keyword>
<gene>
    <name evidence="2" type="ORF">WNY59_12695</name>
</gene>
<dbReference type="PROSITE" id="PS51257">
    <property type="entry name" value="PROKAR_LIPOPROTEIN"/>
    <property type="match status" value="1"/>
</dbReference>